<dbReference type="OMA" id="NANAHHN"/>
<reference evidence="1 2" key="1">
    <citation type="journal article" date="2012" name="Genome Biol.">
        <title>Genome and low-iron response of an oceanic diatom adapted to chronic iron limitation.</title>
        <authorList>
            <person name="Lommer M."/>
            <person name="Specht M."/>
            <person name="Roy A.S."/>
            <person name="Kraemer L."/>
            <person name="Andreson R."/>
            <person name="Gutowska M.A."/>
            <person name="Wolf J."/>
            <person name="Bergner S.V."/>
            <person name="Schilhabel M.B."/>
            <person name="Klostermeier U.C."/>
            <person name="Beiko R.G."/>
            <person name="Rosenstiel P."/>
            <person name="Hippler M."/>
            <person name="Laroche J."/>
        </authorList>
    </citation>
    <scope>NUCLEOTIDE SEQUENCE [LARGE SCALE GENOMIC DNA]</scope>
    <source>
        <strain evidence="1 2">CCMP1005</strain>
    </source>
</reference>
<protein>
    <submittedName>
        <fullName evidence="1">Uncharacterized protein</fullName>
    </submittedName>
</protein>
<dbReference type="AlphaFoldDB" id="K0TLU8"/>
<evidence type="ECO:0000313" key="2">
    <source>
        <dbReference type="Proteomes" id="UP000266841"/>
    </source>
</evidence>
<comment type="caution">
    <text evidence="1">The sequence shown here is derived from an EMBL/GenBank/DDBJ whole genome shotgun (WGS) entry which is preliminary data.</text>
</comment>
<sequence length="132" mass="13391">MMRSKRRDLENSRQGFTTNSVPVATAVPSYGATRDKDFGTHHCHDSNNNTGNAIASGLGGLAVGTILGDMFGSSRNANAHHNAYNAVGNRGGYDIAGDTATGGGYDIAGDTGGGYDIAGDTGDSGFDISGDS</sequence>
<dbReference type="Proteomes" id="UP000266841">
    <property type="component" value="Unassembled WGS sequence"/>
</dbReference>
<gene>
    <name evidence="1" type="ORF">THAOC_02642</name>
</gene>
<keyword evidence="2" id="KW-1185">Reference proteome</keyword>
<accession>K0TLU8</accession>
<proteinExistence type="predicted"/>
<dbReference type="EMBL" id="AGNL01002822">
    <property type="protein sequence ID" value="EJK75631.1"/>
    <property type="molecule type" value="Genomic_DNA"/>
</dbReference>
<organism evidence="1 2">
    <name type="scientific">Thalassiosira oceanica</name>
    <name type="common">Marine diatom</name>
    <dbReference type="NCBI Taxonomy" id="159749"/>
    <lineage>
        <taxon>Eukaryota</taxon>
        <taxon>Sar</taxon>
        <taxon>Stramenopiles</taxon>
        <taxon>Ochrophyta</taxon>
        <taxon>Bacillariophyta</taxon>
        <taxon>Coscinodiscophyceae</taxon>
        <taxon>Thalassiosirophycidae</taxon>
        <taxon>Thalassiosirales</taxon>
        <taxon>Thalassiosiraceae</taxon>
        <taxon>Thalassiosira</taxon>
    </lineage>
</organism>
<name>K0TLU8_THAOC</name>
<evidence type="ECO:0000313" key="1">
    <source>
        <dbReference type="EMBL" id="EJK75631.1"/>
    </source>
</evidence>